<name>A0AB37R7U3_PSEAV</name>
<comment type="caution">
    <text evidence="2">The sequence shown here is derived from an EMBL/GenBank/DDBJ whole genome shotgun (WGS) entry which is preliminary data.</text>
</comment>
<dbReference type="EMBL" id="RBTW01000105">
    <property type="protein sequence ID" value="RMU20744.1"/>
    <property type="molecule type" value="Genomic_DNA"/>
</dbReference>
<proteinExistence type="predicted"/>
<reference evidence="2 3" key="1">
    <citation type="submission" date="2018-08" db="EMBL/GenBank/DDBJ databases">
        <title>Recombination of ecologically and evolutionarily significant loci maintains genetic cohesion in the Pseudomonas syringae species complex.</title>
        <authorList>
            <person name="Dillon M."/>
            <person name="Thakur S."/>
            <person name="Almeida R.N.D."/>
            <person name="Weir B.S."/>
            <person name="Guttman D.S."/>
        </authorList>
    </citation>
    <scope>NUCLEOTIDE SEQUENCE [LARGE SCALE GENOMIC DNA]</scope>
    <source>
        <strain evidence="2 3">ICMP 3402</strain>
    </source>
</reference>
<gene>
    <name evidence="2" type="ORF">ALP33_200108</name>
</gene>
<organism evidence="2 3">
    <name type="scientific">Pseudomonas amygdali pv. lachrymans</name>
    <name type="common">Pseudomonas syringae pv. lachrymans</name>
    <dbReference type="NCBI Taxonomy" id="53707"/>
    <lineage>
        <taxon>Bacteria</taxon>
        <taxon>Pseudomonadati</taxon>
        <taxon>Pseudomonadota</taxon>
        <taxon>Gammaproteobacteria</taxon>
        <taxon>Pseudomonadales</taxon>
        <taxon>Pseudomonadaceae</taxon>
        <taxon>Pseudomonas</taxon>
        <taxon>Pseudomonas amygdali</taxon>
    </lineage>
</organism>
<dbReference type="Gene3D" id="1.10.10.10">
    <property type="entry name" value="Winged helix-like DNA-binding domain superfamily/Winged helix DNA-binding domain"/>
    <property type="match status" value="1"/>
</dbReference>
<evidence type="ECO:0000313" key="2">
    <source>
        <dbReference type="EMBL" id="RMU20744.1"/>
    </source>
</evidence>
<dbReference type="GO" id="GO:0006276">
    <property type="term" value="P:plasmid maintenance"/>
    <property type="evidence" value="ECO:0007669"/>
    <property type="project" value="InterPro"/>
</dbReference>
<evidence type="ECO:0000313" key="3">
    <source>
        <dbReference type="Proteomes" id="UP000271817"/>
    </source>
</evidence>
<sequence length="166" mass="19021">MSAEKKIIRQEVTSVTDLKTGEVTQEVRNNVFHIASEPPYVKMYLDDICGLINVPDSQKALLLTLLRRLDYEGFITLSPRSRKEIAKGLGIADQTFRNRLNELCKCGLIRRESTNEYMVNPKYFARGEWKKICMQREAFQLTVTYSEKGGRSIETGKISEQAELPL</sequence>
<protein>
    <recommendedName>
        <fullName evidence="1">Plasmid replication protein RepL domain-containing protein</fullName>
    </recommendedName>
</protein>
<dbReference type="GO" id="GO:0006260">
    <property type="term" value="P:DNA replication"/>
    <property type="evidence" value="ECO:0007669"/>
    <property type="project" value="InterPro"/>
</dbReference>
<dbReference type="SUPFAM" id="SSF46785">
    <property type="entry name" value="Winged helix' DNA-binding domain"/>
    <property type="match status" value="1"/>
</dbReference>
<dbReference type="Pfam" id="PF05732">
    <property type="entry name" value="RepL"/>
    <property type="match status" value="1"/>
</dbReference>
<dbReference type="InterPro" id="IPR008813">
    <property type="entry name" value="Plasmid_replication_RepL"/>
</dbReference>
<dbReference type="RefSeq" id="WP_122313959.1">
    <property type="nucleotide sequence ID" value="NZ_RBTW01000105.1"/>
</dbReference>
<feature type="domain" description="Plasmid replication protein RepL" evidence="1">
    <location>
        <begin position="5"/>
        <end position="131"/>
    </location>
</feature>
<dbReference type="AlphaFoldDB" id="A0AB37R7U3"/>
<dbReference type="InterPro" id="IPR036388">
    <property type="entry name" value="WH-like_DNA-bd_sf"/>
</dbReference>
<dbReference type="Proteomes" id="UP000271817">
    <property type="component" value="Unassembled WGS sequence"/>
</dbReference>
<evidence type="ECO:0000259" key="1">
    <source>
        <dbReference type="Pfam" id="PF05732"/>
    </source>
</evidence>
<accession>A0AB37R7U3</accession>
<dbReference type="InterPro" id="IPR036390">
    <property type="entry name" value="WH_DNA-bd_sf"/>
</dbReference>